<evidence type="ECO:0000256" key="1">
    <source>
        <dbReference type="ARBA" id="ARBA00007718"/>
    </source>
</evidence>
<dbReference type="GO" id="GO:0004325">
    <property type="term" value="F:ferrochelatase activity"/>
    <property type="evidence" value="ECO:0007669"/>
    <property type="project" value="UniProtKB-UniRule"/>
</dbReference>
<keyword evidence="4 7" id="KW-0456">Lyase</keyword>
<name>A0A5C6RT33_9FLAO</name>
<sequence>MQKKGVLLVNLGTPDSPSVSDVRKYLREFLMDKYVIDLPYIARWLLIHLIISPFRGPKSAKIYQELWTENGSPLFHYGKKVKGLLQNKLGNDYTVELAMRYQSPSINSVLKKLKSQNITDLVVIPLYPQYASSSTKSSIEKVKEELKKINFNTKVRFVENFVSNPKFIEAFAENGLKHWSTGKYDKVLFSYHGIPERHILKDCDNGHCKLDDNCCSIYSTKNTLCYRAQCYETTRLIAKAMNLKEGEYQTAFQSRLETRARDPWLKPYSDIVTADFPKNGIKSVLAFSPSFIADCLETTIEVGEEFKEIFHENGGENWQLVESLNESPLWIEALEQLATK</sequence>
<dbReference type="UniPathway" id="UPA00252">
    <property type="reaction ID" value="UER00325"/>
</dbReference>
<dbReference type="NCBIfam" id="TIGR00109">
    <property type="entry name" value="hemH"/>
    <property type="match status" value="1"/>
</dbReference>
<dbReference type="AlphaFoldDB" id="A0A5C6RT33"/>
<dbReference type="SUPFAM" id="SSF53800">
    <property type="entry name" value="Chelatase"/>
    <property type="match status" value="1"/>
</dbReference>
<keyword evidence="7" id="KW-0963">Cytoplasm</keyword>
<dbReference type="InterPro" id="IPR001015">
    <property type="entry name" value="Ferrochelatase"/>
</dbReference>
<evidence type="ECO:0000256" key="6">
    <source>
        <dbReference type="ARBA" id="ARBA00024536"/>
    </source>
</evidence>
<accession>A0A5C6RT33</accession>
<feature type="binding site" evidence="7">
    <location>
        <position position="297"/>
    </location>
    <ligand>
        <name>Fe(2+)</name>
        <dbReference type="ChEBI" id="CHEBI:29033"/>
    </ligand>
</feature>
<dbReference type="OrthoDB" id="9809741at2"/>
<evidence type="ECO:0000256" key="2">
    <source>
        <dbReference type="ARBA" id="ARBA00023004"/>
    </source>
</evidence>
<dbReference type="EMBL" id="VOOS01000003">
    <property type="protein sequence ID" value="TXB65105.1"/>
    <property type="molecule type" value="Genomic_DNA"/>
</dbReference>
<keyword evidence="10" id="KW-1185">Reference proteome</keyword>
<evidence type="ECO:0000256" key="5">
    <source>
        <dbReference type="ARBA" id="ARBA00023244"/>
    </source>
</evidence>
<reference evidence="9 10" key="1">
    <citation type="submission" date="2019-08" db="EMBL/GenBank/DDBJ databases">
        <title>Genome of Vicingus serpentipes NCIMB 15042.</title>
        <authorList>
            <person name="Bowman J.P."/>
        </authorList>
    </citation>
    <scope>NUCLEOTIDE SEQUENCE [LARGE SCALE GENOMIC DNA]</scope>
    <source>
        <strain evidence="9 10">NCIMB 15042</strain>
    </source>
</reference>
<evidence type="ECO:0000256" key="4">
    <source>
        <dbReference type="ARBA" id="ARBA00023239"/>
    </source>
</evidence>
<protein>
    <recommendedName>
        <fullName evidence="7">Ferrochelatase</fullName>
        <ecNumber evidence="7">4.98.1.1</ecNumber>
    </recommendedName>
    <alternativeName>
        <fullName evidence="7">Heme synthase</fullName>
    </alternativeName>
    <alternativeName>
        <fullName evidence="7">Protoheme ferro-lyase</fullName>
    </alternativeName>
</protein>
<dbReference type="GO" id="GO:0046872">
    <property type="term" value="F:metal ion binding"/>
    <property type="evidence" value="ECO:0007669"/>
    <property type="project" value="UniProtKB-KW"/>
</dbReference>
<evidence type="ECO:0000256" key="7">
    <source>
        <dbReference type="HAMAP-Rule" id="MF_00323"/>
    </source>
</evidence>
<gene>
    <name evidence="7" type="primary">hemH</name>
    <name evidence="9" type="ORF">FRY74_06675</name>
</gene>
<comment type="catalytic activity">
    <reaction evidence="7">
        <text>heme b + 2 H(+) = protoporphyrin IX + Fe(2+)</text>
        <dbReference type="Rhea" id="RHEA:22584"/>
        <dbReference type="ChEBI" id="CHEBI:15378"/>
        <dbReference type="ChEBI" id="CHEBI:29033"/>
        <dbReference type="ChEBI" id="CHEBI:57306"/>
        <dbReference type="ChEBI" id="CHEBI:60344"/>
        <dbReference type="EC" id="4.98.1.1"/>
    </reaction>
</comment>
<comment type="similarity">
    <text evidence="1 7 8">Belongs to the ferrochelatase family.</text>
</comment>
<dbReference type="HAMAP" id="MF_00323">
    <property type="entry name" value="Ferrochelatase"/>
    <property type="match status" value="1"/>
</dbReference>
<dbReference type="InterPro" id="IPR033659">
    <property type="entry name" value="Ferrochelatase_N"/>
</dbReference>
<comment type="pathway">
    <text evidence="7">Porphyrin-containing compound metabolism; protoheme biosynthesis; protoheme from protoporphyrin-IX: step 1/1.</text>
</comment>
<dbReference type="CDD" id="cd03411">
    <property type="entry name" value="Ferrochelatase_N"/>
    <property type="match status" value="1"/>
</dbReference>
<dbReference type="GO" id="GO:0005737">
    <property type="term" value="C:cytoplasm"/>
    <property type="evidence" value="ECO:0007669"/>
    <property type="project" value="UniProtKB-SubCell"/>
</dbReference>
<dbReference type="Gene3D" id="3.40.50.1400">
    <property type="match status" value="2"/>
</dbReference>
<organism evidence="9 10">
    <name type="scientific">Vicingus serpentipes</name>
    <dbReference type="NCBI Taxonomy" id="1926625"/>
    <lineage>
        <taxon>Bacteria</taxon>
        <taxon>Pseudomonadati</taxon>
        <taxon>Bacteroidota</taxon>
        <taxon>Flavobacteriia</taxon>
        <taxon>Flavobacteriales</taxon>
        <taxon>Vicingaceae</taxon>
        <taxon>Vicingus</taxon>
    </lineage>
</organism>
<dbReference type="Proteomes" id="UP000321721">
    <property type="component" value="Unassembled WGS sequence"/>
</dbReference>
<feature type="binding site" evidence="7">
    <location>
        <position position="192"/>
    </location>
    <ligand>
        <name>Fe(2+)</name>
        <dbReference type="ChEBI" id="CHEBI:29033"/>
    </ligand>
</feature>
<keyword evidence="5 7" id="KW-0627">Porphyrin biosynthesis</keyword>
<dbReference type="GO" id="GO:0006783">
    <property type="term" value="P:heme biosynthetic process"/>
    <property type="evidence" value="ECO:0007669"/>
    <property type="project" value="UniProtKB-UniRule"/>
</dbReference>
<dbReference type="PANTHER" id="PTHR11108:SF1">
    <property type="entry name" value="FERROCHELATASE, MITOCHONDRIAL"/>
    <property type="match status" value="1"/>
</dbReference>
<comment type="function">
    <text evidence="7">Catalyzes the ferrous insertion into protoporphyrin IX.</text>
</comment>
<comment type="catalytic activity">
    <reaction evidence="6">
        <text>Fe-coproporphyrin III + 2 H(+) = coproporphyrin III + Fe(2+)</text>
        <dbReference type="Rhea" id="RHEA:49572"/>
        <dbReference type="ChEBI" id="CHEBI:15378"/>
        <dbReference type="ChEBI" id="CHEBI:29033"/>
        <dbReference type="ChEBI" id="CHEBI:68438"/>
        <dbReference type="ChEBI" id="CHEBI:131725"/>
        <dbReference type="EC" id="4.99.1.9"/>
    </reaction>
    <physiologicalReaction direction="right-to-left" evidence="6">
        <dbReference type="Rhea" id="RHEA:49574"/>
    </physiologicalReaction>
</comment>
<evidence type="ECO:0000313" key="10">
    <source>
        <dbReference type="Proteomes" id="UP000321721"/>
    </source>
</evidence>
<keyword evidence="7" id="KW-0479">Metal-binding</keyword>
<dbReference type="RefSeq" id="WP_147099852.1">
    <property type="nucleotide sequence ID" value="NZ_VOOS01000003.1"/>
</dbReference>
<comment type="caution">
    <text evidence="9">The sequence shown here is derived from an EMBL/GenBank/DDBJ whole genome shotgun (WGS) entry which is preliminary data.</text>
</comment>
<keyword evidence="2 7" id="KW-0408">Iron</keyword>
<comment type="subcellular location">
    <subcellularLocation>
        <location evidence="7">Cytoplasm</location>
    </subcellularLocation>
</comment>
<dbReference type="CDD" id="cd00419">
    <property type="entry name" value="Ferrochelatase_C"/>
    <property type="match status" value="1"/>
</dbReference>
<evidence type="ECO:0000313" key="9">
    <source>
        <dbReference type="EMBL" id="TXB65105.1"/>
    </source>
</evidence>
<evidence type="ECO:0000256" key="8">
    <source>
        <dbReference type="RuleBase" id="RU004185"/>
    </source>
</evidence>
<dbReference type="EC" id="4.98.1.1" evidence="7"/>
<proteinExistence type="inferred from homology"/>
<keyword evidence="3 7" id="KW-0350">Heme biosynthesis</keyword>
<dbReference type="Pfam" id="PF00762">
    <property type="entry name" value="Ferrochelatase"/>
    <property type="match status" value="1"/>
</dbReference>
<evidence type="ECO:0000256" key="3">
    <source>
        <dbReference type="ARBA" id="ARBA00023133"/>
    </source>
</evidence>
<dbReference type="PANTHER" id="PTHR11108">
    <property type="entry name" value="FERROCHELATASE"/>
    <property type="match status" value="1"/>
</dbReference>
<dbReference type="InterPro" id="IPR033644">
    <property type="entry name" value="Ferrochelatase_C"/>
</dbReference>